<evidence type="ECO:0008006" key="4">
    <source>
        <dbReference type="Google" id="ProtNLM"/>
    </source>
</evidence>
<dbReference type="EMBL" id="JAQQBS010001425">
    <property type="protein sequence ID" value="KAK0157479.1"/>
    <property type="molecule type" value="Genomic_DNA"/>
</dbReference>
<feature type="signal peptide" evidence="1">
    <location>
        <begin position="1"/>
        <end position="21"/>
    </location>
</feature>
<evidence type="ECO:0000313" key="3">
    <source>
        <dbReference type="Proteomes" id="UP001168990"/>
    </source>
</evidence>
<sequence length="103" mass="10715">MGVGGWPFFLALVSGSLVALTVDTTLLIADSVEDSAEKVEGPGFSVTKVESLGETRDGDVTNDDKTSTLSGLLAGLPALAGTQRLAASLRQKFVTSSVKFRLK</sequence>
<reference evidence="2" key="2">
    <citation type="submission" date="2023-03" db="EMBL/GenBank/DDBJ databases">
        <authorList>
            <person name="Inwood S.N."/>
            <person name="Skelly J.G."/>
            <person name="Guhlin J."/>
            <person name="Harrop T.W.R."/>
            <person name="Goldson S.G."/>
            <person name="Dearden P.K."/>
        </authorList>
    </citation>
    <scope>NUCLEOTIDE SEQUENCE</scope>
    <source>
        <strain evidence="2">Irish</strain>
        <tissue evidence="2">Whole body</tissue>
    </source>
</reference>
<keyword evidence="3" id="KW-1185">Reference proteome</keyword>
<organism evidence="2 3">
    <name type="scientific">Microctonus aethiopoides</name>
    <dbReference type="NCBI Taxonomy" id="144406"/>
    <lineage>
        <taxon>Eukaryota</taxon>
        <taxon>Metazoa</taxon>
        <taxon>Ecdysozoa</taxon>
        <taxon>Arthropoda</taxon>
        <taxon>Hexapoda</taxon>
        <taxon>Insecta</taxon>
        <taxon>Pterygota</taxon>
        <taxon>Neoptera</taxon>
        <taxon>Endopterygota</taxon>
        <taxon>Hymenoptera</taxon>
        <taxon>Apocrita</taxon>
        <taxon>Ichneumonoidea</taxon>
        <taxon>Braconidae</taxon>
        <taxon>Euphorinae</taxon>
        <taxon>Microctonus</taxon>
    </lineage>
</organism>
<gene>
    <name evidence="2" type="ORF">PV328_011221</name>
</gene>
<name>A0AA39C425_9HYME</name>
<dbReference type="AlphaFoldDB" id="A0AA39C425"/>
<dbReference type="Proteomes" id="UP001168990">
    <property type="component" value="Unassembled WGS sequence"/>
</dbReference>
<accession>A0AA39C425</accession>
<comment type="caution">
    <text evidence="2">The sequence shown here is derived from an EMBL/GenBank/DDBJ whole genome shotgun (WGS) entry which is preliminary data.</text>
</comment>
<evidence type="ECO:0000313" key="2">
    <source>
        <dbReference type="EMBL" id="KAK0157479.1"/>
    </source>
</evidence>
<proteinExistence type="predicted"/>
<feature type="chain" id="PRO_5041431284" description="Secreted protein" evidence="1">
    <location>
        <begin position="22"/>
        <end position="103"/>
    </location>
</feature>
<protein>
    <recommendedName>
        <fullName evidence="4">Secreted protein</fullName>
    </recommendedName>
</protein>
<reference evidence="2" key="1">
    <citation type="journal article" date="2023" name="bioRxiv">
        <title>Scaffold-level genome assemblies of two parasitoid biocontrol wasps reveal the parthenogenesis mechanism and an associated novel virus.</title>
        <authorList>
            <person name="Inwood S."/>
            <person name="Skelly J."/>
            <person name="Guhlin J."/>
            <person name="Harrop T."/>
            <person name="Goldson S."/>
            <person name="Dearden P."/>
        </authorList>
    </citation>
    <scope>NUCLEOTIDE SEQUENCE</scope>
    <source>
        <strain evidence="2">Irish</strain>
        <tissue evidence="2">Whole body</tissue>
    </source>
</reference>
<evidence type="ECO:0000256" key="1">
    <source>
        <dbReference type="SAM" id="SignalP"/>
    </source>
</evidence>
<keyword evidence="1" id="KW-0732">Signal</keyword>